<evidence type="ECO:0000256" key="1">
    <source>
        <dbReference type="SAM" id="MobiDB-lite"/>
    </source>
</evidence>
<keyword evidence="3" id="KW-1185">Reference proteome</keyword>
<dbReference type="EMBL" id="JBHRTP010000061">
    <property type="protein sequence ID" value="MFC3109959.1"/>
    <property type="molecule type" value="Genomic_DNA"/>
</dbReference>
<evidence type="ECO:0000313" key="2">
    <source>
        <dbReference type="EMBL" id="MFC3109959.1"/>
    </source>
</evidence>
<proteinExistence type="predicted"/>
<feature type="region of interest" description="Disordered" evidence="1">
    <location>
        <begin position="1"/>
        <end position="25"/>
    </location>
</feature>
<dbReference type="Proteomes" id="UP001595530">
    <property type="component" value="Unassembled WGS sequence"/>
</dbReference>
<dbReference type="RefSeq" id="WP_390324555.1">
    <property type="nucleotide sequence ID" value="NZ_JBHRTP010000061.1"/>
</dbReference>
<comment type="caution">
    <text evidence="2">The sequence shown here is derived from an EMBL/GenBank/DDBJ whole genome shotgun (WGS) entry which is preliminary data.</text>
</comment>
<feature type="compositionally biased region" description="Basic and acidic residues" evidence="1">
    <location>
        <begin position="1"/>
        <end position="15"/>
    </location>
</feature>
<reference evidence="3" key="1">
    <citation type="journal article" date="2019" name="Int. J. Syst. Evol. Microbiol.">
        <title>The Global Catalogue of Microorganisms (GCM) 10K type strain sequencing project: providing services to taxonomists for standard genome sequencing and annotation.</title>
        <authorList>
            <consortium name="The Broad Institute Genomics Platform"/>
            <consortium name="The Broad Institute Genome Sequencing Center for Infectious Disease"/>
            <person name="Wu L."/>
            <person name="Ma J."/>
        </authorList>
    </citation>
    <scope>NUCLEOTIDE SEQUENCE [LARGE SCALE GENOMIC DNA]</scope>
    <source>
        <strain evidence="3">KCTC 42986</strain>
    </source>
</reference>
<sequence>MNRYAAREWLPDERPTLPGSPSTPSHSTLLRFAYAMVEFIVAITGGLG</sequence>
<gene>
    <name evidence="2" type="ORF">ACFOFO_18645</name>
</gene>
<organism evidence="2 3">
    <name type="scientific">Undibacterium arcticum</name>
    <dbReference type="NCBI Taxonomy" id="1762892"/>
    <lineage>
        <taxon>Bacteria</taxon>
        <taxon>Pseudomonadati</taxon>
        <taxon>Pseudomonadota</taxon>
        <taxon>Betaproteobacteria</taxon>
        <taxon>Burkholderiales</taxon>
        <taxon>Oxalobacteraceae</taxon>
        <taxon>Undibacterium</taxon>
    </lineage>
</organism>
<name>A0ABV7F4D9_9BURK</name>
<accession>A0ABV7F4D9</accession>
<protein>
    <submittedName>
        <fullName evidence="2">Uncharacterized protein</fullName>
    </submittedName>
</protein>
<evidence type="ECO:0000313" key="3">
    <source>
        <dbReference type="Proteomes" id="UP001595530"/>
    </source>
</evidence>